<evidence type="ECO:0000256" key="1">
    <source>
        <dbReference type="ARBA" id="ARBA00005495"/>
    </source>
</evidence>
<dbReference type="InterPro" id="IPR006913">
    <property type="entry name" value="CENP-V/GFA"/>
</dbReference>
<dbReference type="Proteomes" id="UP000245048">
    <property type="component" value="Unassembled WGS sequence"/>
</dbReference>
<comment type="similarity">
    <text evidence="1">Belongs to the Gfa family.</text>
</comment>
<comment type="caution">
    <text evidence="6">The sequence shown here is derived from an EMBL/GenBank/DDBJ whole genome shotgun (WGS) entry which is preliminary data.</text>
</comment>
<keyword evidence="2" id="KW-0479">Metal-binding</keyword>
<sequence length="131" mass="14096">MLEGGCFCGAVRYVAEGAPFHPTICHCADCRRAAGAPCVAWFSVAMARLRFTRGRPRFFASSAKAERGFCADCGTTLTWRGLATPEEIDVTIASLDEPEAVPPADHTQAAGRLSWLALADGLPRIPGWRTE</sequence>
<dbReference type="SUPFAM" id="SSF51316">
    <property type="entry name" value="Mss4-like"/>
    <property type="match status" value="1"/>
</dbReference>
<keyword evidence="7" id="KW-1185">Reference proteome</keyword>
<evidence type="ECO:0000259" key="5">
    <source>
        <dbReference type="PROSITE" id="PS51891"/>
    </source>
</evidence>
<name>A0A2U1V5U9_9PROT</name>
<evidence type="ECO:0000256" key="2">
    <source>
        <dbReference type="ARBA" id="ARBA00022723"/>
    </source>
</evidence>
<gene>
    <name evidence="6" type="ORF">CR165_08885</name>
</gene>
<dbReference type="GO" id="GO:0016846">
    <property type="term" value="F:carbon-sulfur lyase activity"/>
    <property type="evidence" value="ECO:0007669"/>
    <property type="project" value="InterPro"/>
</dbReference>
<dbReference type="PROSITE" id="PS51891">
    <property type="entry name" value="CENP_V_GFA"/>
    <property type="match status" value="1"/>
</dbReference>
<protein>
    <submittedName>
        <fullName evidence="6">Aldehyde-activating protein</fullName>
    </submittedName>
</protein>
<proteinExistence type="inferred from homology"/>
<dbReference type="Pfam" id="PF04828">
    <property type="entry name" value="GFA"/>
    <property type="match status" value="1"/>
</dbReference>
<evidence type="ECO:0000256" key="4">
    <source>
        <dbReference type="ARBA" id="ARBA00023239"/>
    </source>
</evidence>
<dbReference type="InterPro" id="IPR011057">
    <property type="entry name" value="Mss4-like_sf"/>
</dbReference>
<organism evidence="6 7">
    <name type="scientific">Teichococcus aestuarii</name>
    <dbReference type="NCBI Taxonomy" id="568898"/>
    <lineage>
        <taxon>Bacteria</taxon>
        <taxon>Pseudomonadati</taxon>
        <taxon>Pseudomonadota</taxon>
        <taxon>Alphaproteobacteria</taxon>
        <taxon>Acetobacterales</taxon>
        <taxon>Roseomonadaceae</taxon>
        <taxon>Roseomonas</taxon>
    </lineage>
</organism>
<dbReference type="AlphaFoldDB" id="A0A2U1V5U9"/>
<dbReference type="PANTHER" id="PTHR33337">
    <property type="entry name" value="GFA DOMAIN-CONTAINING PROTEIN"/>
    <property type="match status" value="1"/>
</dbReference>
<dbReference type="OrthoDB" id="9807246at2"/>
<dbReference type="PANTHER" id="PTHR33337:SF40">
    <property type="entry name" value="CENP-V_GFA DOMAIN-CONTAINING PROTEIN-RELATED"/>
    <property type="match status" value="1"/>
</dbReference>
<dbReference type="GO" id="GO:0046872">
    <property type="term" value="F:metal ion binding"/>
    <property type="evidence" value="ECO:0007669"/>
    <property type="project" value="UniProtKB-KW"/>
</dbReference>
<keyword evidence="3" id="KW-0862">Zinc</keyword>
<dbReference type="EMBL" id="PDOA01000004">
    <property type="protein sequence ID" value="PWC29272.1"/>
    <property type="molecule type" value="Genomic_DNA"/>
</dbReference>
<dbReference type="Gene3D" id="3.90.1590.10">
    <property type="entry name" value="glutathione-dependent formaldehyde- activating enzyme (gfa)"/>
    <property type="match status" value="1"/>
</dbReference>
<feature type="domain" description="CENP-V/GFA" evidence="5">
    <location>
        <begin position="2"/>
        <end position="105"/>
    </location>
</feature>
<evidence type="ECO:0000313" key="7">
    <source>
        <dbReference type="Proteomes" id="UP000245048"/>
    </source>
</evidence>
<reference evidence="7" key="1">
    <citation type="submission" date="2017-10" db="EMBL/GenBank/DDBJ databases">
        <authorList>
            <person name="Toshchakov S.V."/>
            <person name="Goeva M.A."/>
        </authorList>
    </citation>
    <scope>NUCLEOTIDE SEQUENCE [LARGE SCALE GENOMIC DNA]</scope>
    <source>
        <strain evidence="7">JR1/69-1-13</strain>
    </source>
</reference>
<keyword evidence="4" id="KW-0456">Lyase</keyword>
<evidence type="ECO:0000313" key="6">
    <source>
        <dbReference type="EMBL" id="PWC29272.1"/>
    </source>
</evidence>
<accession>A0A2U1V5U9</accession>
<dbReference type="RefSeq" id="WP_109516612.1">
    <property type="nucleotide sequence ID" value="NZ_PDOA01000004.1"/>
</dbReference>
<evidence type="ECO:0000256" key="3">
    <source>
        <dbReference type="ARBA" id="ARBA00022833"/>
    </source>
</evidence>